<gene>
    <name evidence="1" type="ORF">NDU88_006181</name>
</gene>
<dbReference type="AlphaFoldDB" id="A0AAV7X1U3"/>
<dbReference type="EMBL" id="JANPWB010000001">
    <property type="protein sequence ID" value="KAJ1218603.1"/>
    <property type="molecule type" value="Genomic_DNA"/>
</dbReference>
<reference evidence="1" key="1">
    <citation type="journal article" date="2022" name="bioRxiv">
        <title>Sequencing and chromosome-scale assembly of the giantPleurodeles waltlgenome.</title>
        <authorList>
            <person name="Brown T."/>
            <person name="Elewa A."/>
            <person name="Iarovenko S."/>
            <person name="Subramanian E."/>
            <person name="Araus A.J."/>
            <person name="Petzold A."/>
            <person name="Susuki M."/>
            <person name="Suzuki K.-i.T."/>
            <person name="Hayashi T."/>
            <person name="Toyoda A."/>
            <person name="Oliveira C."/>
            <person name="Osipova E."/>
            <person name="Leigh N.D."/>
            <person name="Simon A."/>
            <person name="Yun M.H."/>
        </authorList>
    </citation>
    <scope>NUCLEOTIDE SEQUENCE</scope>
    <source>
        <strain evidence="1">20211129_DDA</strain>
        <tissue evidence="1">Liver</tissue>
    </source>
</reference>
<evidence type="ECO:0000313" key="1">
    <source>
        <dbReference type="EMBL" id="KAJ1218603.1"/>
    </source>
</evidence>
<accession>A0AAV7X1U3</accession>
<keyword evidence="2" id="KW-1185">Reference proteome</keyword>
<name>A0AAV7X1U3_PLEWA</name>
<protein>
    <submittedName>
        <fullName evidence="1">Uncharacterized protein</fullName>
    </submittedName>
</protein>
<proteinExistence type="predicted"/>
<sequence length="80" mass="8959">MRVAPRTVAKMSFQRQTAAPVKSYLAPVVEVEVALSAAPAVVLRSEEPVRSGRKDPMVRRRMALVLVEVYCDAEWCMLKL</sequence>
<evidence type="ECO:0000313" key="2">
    <source>
        <dbReference type="Proteomes" id="UP001066276"/>
    </source>
</evidence>
<dbReference type="Proteomes" id="UP001066276">
    <property type="component" value="Chromosome 1_1"/>
</dbReference>
<organism evidence="1 2">
    <name type="scientific">Pleurodeles waltl</name>
    <name type="common">Iberian ribbed newt</name>
    <dbReference type="NCBI Taxonomy" id="8319"/>
    <lineage>
        <taxon>Eukaryota</taxon>
        <taxon>Metazoa</taxon>
        <taxon>Chordata</taxon>
        <taxon>Craniata</taxon>
        <taxon>Vertebrata</taxon>
        <taxon>Euteleostomi</taxon>
        <taxon>Amphibia</taxon>
        <taxon>Batrachia</taxon>
        <taxon>Caudata</taxon>
        <taxon>Salamandroidea</taxon>
        <taxon>Salamandridae</taxon>
        <taxon>Pleurodelinae</taxon>
        <taxon>Pleurodeles</taxon>
    </lineage>
</organism>
<comment type="caution">
    <text evidence="1">The sequence shown here is derived from an EMBL/GenBank/DDBJ whole genome shotgun (WGS) entry which is preliminary data.</text>
</comment>